<keyword evidence="2" id="KW-1185">Reference proteome</keyword>
<dbReference type="InterPro" id="IPR029058">
    <property type="entry name" value="AB_hydrolase_fold"/>
</dbReference>
<dbReference type="EMBL" id="JBHSIU010000024">
    <property type="protein sequence ID" value="MFC5000468.1"/>
    <property type="molecule type" value="Genomic_DNA"/>
</dbReference>
<proteinExistence type="predicted"/>
<comment type="caution">
    <text evidence="1">The sequence shown here is derived from an EMBL/GenBank/DDBJ whole genome shotgun (WGS) entry which is preliminary data.</text>
</comment>
<gene>
    <name evidence="1" type="ORF">ACFPIJ_21840</name>
</gene>
<dbReference type="SUPFAM" id="SSF53474">
    <property type="entry name" value="alpha/beta-Hydrolases"/>
    <property type="match status" value="1"/>
</dbReference>
<dbReference type="RefSeq" id="WP_380117025.1">
    <property type="nucleotide sequence ID" value="NZ_JBHSIU010000024.1"/>
</dbReference>
<reference evidence="2" key="1">
    <citation type="journal article" date="2019" name="Int. J. Syst. Evol. Microbiol.">
        <title>The Global Catalogue of Microorganisms (GCM) 10K type strain sequencing project: providing services to taxonomists for standard genome sequencing and annotation.</title>
        <authorList>
            <consortium name="The Broad Institute Genomics Platform"/>
            <consortium name="The Broad Institute Genome Sequencing Center for Infectious Disease"/>
            <person name="Wu L."/>
            <person name="Ma J."/>
        </authorList>
    </citation>
    <scope>NUCLEOTIDE SEQUENCE [LARGE SCALE GENOMIC DNA]</scope>
    <source>
        <strain evidence="2">CGMCC 4.7152</strain>
    </source>
</reference>
<organism evidence="1 2">
    <name type="scientific">Dactylosporangium cerinum</name>
    <dbReference type="NCBI Taxonomy" id="1434730"/>
    <lineage>
        <taxon>Bacteria</taxon>
        <taxon>Bacillati</taxon>
        <taxon>Actinomycetota</taxon>
        <taxon>Actinomycetes</taxon>
        <taxon>Micromonosporales</taxon>
        <taxon>Micromonosporaceae</taxon>
        <taxon>Dactylosporangium</taxon>
    </lineage>
</organism>
<protein>
    <recommendedName>
        <fullName evidence="3">AB hydrolase-1 domain-containing protein</fullName>
    </recommendedName>
</protein>
<evidence type="ECO:0000313" key="1">
    <source>
        <dbReference type="EMBL" id="MFC5000468.1"/>
    </source>
</evidence>
<dbReference type="Proteomes" id="UP001595912">
    <property type="component" value="Unassembled WGS sequence"/>
</dbReference>
<name>A0ABV9VZ69_9ACTN</name>
<sequence length="440" mass="47943">MSLRARRRSDIEASRFTGRVRRTGGLLRTVGNAALRCCSPRVGRQCPDCPDLEVRVPIVFVHGVANRDDDWAYQSDRFARDALFQRYVHPAAGISTKASVLSPYWGGRAATFRYDHVSLPDQATLVEDFGGEDADELALAAHLVEPVADPSRLVVEVARRSTADAADLLLTFTGLGVARDERSAQAFAELAFRVTELVPVLDASGELRTAKDDDEALGLLIRRLEVSAAPAAGSDESFGGADWYTDLGEGLMRLRNVAGRLTGRAVMELTRASMHKKVALFLGDVLTYVNKRGTADDPGPIPRIVGDEISAARRDGEPLIVVAHSMGGNIVYDVLSYFRPDLQVDVLVTVGSQVGLFAELGLLRVQEDQSAPAGRLRLPGRTVRWLNVLDLNDALAFATDQIFDGAKDTPYSTGRGLLAAHAAYFRTASFYQLVARYLER</sequence>
<dbReference type="Gene3D" id="3.40.50.1820">
    <property type="entry name" value="alpha/beta hydrolase"/>
    <property type="match status" value="1"/>
</dbReference>
<evidence type="ECO:0000313" key="2">
    <source>
        <dbReference type="Proteomes" id="UP001595912"/>
    </source>
</evidence>
<evidence type="ECO:0008006" key="3">
    <source>
        <dbReference type="Google" id="ProtNLM"/>
    </source>
</evidence>
<accession>A0ABV9VZ69</accession>